<evidence type="ECO:0000259" key="7">
    <source>
        <dbReference type="Pfam" id="PF05567"/>
    </source>
</evidence>
<dbReference type="STRING" id="465721.ACG33_09205"/>
<keyword evidence="4" id="KW-0479">Metal-binding</keyword>
<organism evidence="8 9">
    <name type="scientific">Steroidobacter denitrificans</name>
    <dbReference type="NCBI Taxonomy" id="465721"/>
    <lineage>
        <taxon>Bacteria</taxon>
        <taxon>Pseudomonadati</taxon>
        <taxon>Pseudomonadota</taxon>
        <taxon>Gammaproteobacteria</taxon>
        <taxon>Steroidobacterales</taxon>
        <taxon>Steroidobacteraceae</taxon>
        <taxon>Steroidobacter</taxon>
    </lineage>
</organism>
<dbReference type="Pfam" id="PF05567">
    <property type="entry name" value="T4P_PilY1"/>
    <property type="match status" value="1"/>
</dbReference>
<dbReference type="GO" id="GO:0009289">
    <property type="term" value="C:pilus"/>
    <property type="evidence" value="ECO:0007669"/>
    <property type="project" value="UniProtKB-SubCell"/>
</dbReference>
<dbReference type="Gene3D" id="2.130.10.10">
    <property type="entry name" value="YVTN repeat-like/Quinoprotein amine dehydrogenase"/>
    <property type="match status" value="1"/>
</dbReference>
<evidence type="ECO:0000313" key="8">
    <source>
        <dbReference type="EMBL" id="AMN47268.1"/>
    </source>
</evidence>
<dbReference type="PATRIC" id="fig|465721.4.peg.1958"/>
<dbReference type="GO" id="GO:0046872">
    <property type="term" value="F:metal ion binding"/>
    <property type="evidence" value="ECO:0007669"/>
    <property type="project" value="UniProtKB-KW"/>
</dbReference>
<dbReference type="EMBL" id="CP011971">
    <property type="protein sequence ID" value="AMN47268.1"/>
    <property type="molecule type" value="Genomic_DNA"/>
</dbReference>
<dbReference type="OrthoDB" id="7156875at2"/>
<keyword evidence="6" id="KW-0281">Fimbrium</keyword>
<dbReference type="InterPro" id="IPR008707">
    <property type="entry name" value="B-propeller_PilY1"/>
</dbReference>
<dbReference type="SUPFAM" id="SSF50998">
    <property type="entry name" value="Quinoprotein alcohol dehydrogenase-like"/>
    <property type="match status" value="1"/>
</dbReference>
<evidence type="ECO:0000313" key="9">
    <source>
        <dbReference type="Proteomes" id="UP000070250"/>
    </source>
</evidence>
<evidence type="ECO:0000256" key="4">
    <source>
        <dbReference type="ARBA" id="ARBA00022723"/>
    </source>
</evidence>
<comment type="subcellular location">
    <subcellularLocation>
        <location evidence="1">Fimbrium</location>
    </subcellularLocation>
</comment>
<comment type="similarity">
    <text evidence="2">Belongs to the PilY1 family.</text>
</comment>
<keyword evidence="9" id="KW-1185">Reference proteome</keyword>
<gene>
    <name evidence="8" type="ORF">ACG33_09205</name>
</gene>
<keyword evidence="3" id="KW-1029">Fimbrium biogenesis</keyword>
<evidence type="ECO:0000256" key="6">
    <source>
        <dbReference type="ARBA" id="ARBA00023263"/>
    </source>
</evidence>
<dbReference type="InterPro" id="IPR011047">
    <property type="entry name" value="Quinoprotein_ADH-like_sf"/>
</dbReference>
<evidence type="ECO:0000256" key="5">
    <source>
        <dbReference type="ARBA" id="ARBA00022837"/>
    </source>
</evidence>
<protein>
    <submittedName>
        <fullName evidence="8">Type IV pilus assembly protein PilY1</fullName>
    </submittedName>
</protein>
<keyword evidence="5" id="KW-0106">Calcium</keyword>
<dbReference type="RefSeq" id="WP_066920591.1">
    <property type="nucleotide sequence ID" value="NZ_CP011971.1"/>
</dbReference>
<dbReference type="KEGG" id="sdf:ACG33_09205"/>
<reference evidence="8 9" key="1">
    <citation type="submission" date="2015-06" db="EMBL/GenBank/DDBJ databases">
        <title>A Comprehensive Approach to Explore the Metabolic and Phylogenetic Diversity of Bacterial Steroid Degradation in the Environment: Testosterone as an Example.</title>
        <authorList>
            <person name="Yang F.-C."/>
            <person name="Chen Y.-L."/>
            <person name="Yu C.-P."/>
            <person name="Tang S.-L."/>
            <person name="Wang P.-H."/>
            <person name="Ismail W."/>
            <person name="Wang C.-H."/>
            <person name="Yang C.-Y."/>
            <person name="Chiang Y.-R."/>
        </authorList>
    </citation>
    <scope>NUCLEOTIDE SEQUENCE [LARGE SCALE GENOMIC DNA]</scope>
    <source>
        <strain evidence="8 9">DSM 18526</strain>
    </source>
</reference>
<name>A0A127FCI0_STEDE</name>
<dbReference type="InterPro" id="IPR015943">
    <property type="entry name" value="WD40/YVTN_repeat-like_dom_sf"/>
</dbReference>
<accession>A0A127FCI0</accession>
<evidence type="ECO:0000256" key="3">
    <source>
        <dbReference type="ARBA" id="ARBA00022558"/>
    </source>
</evidence>
<evidence type="ECO:0000256" key="1">
    <source>
        <dbReference type="ARBA" id="ARBA00004561"/>
    </source>
</evidence>
<dbReference type="Proteomes" id="UP000070250">
    <property type="component" value="Chromosome"/>
</dbReference>
<evidence type="ECO:0000256" key="2">
    <source>
        <dbReference type="ARBA" id="ARBA00008387"/>
    </source>
</evidence>
<proteinExistence type="inferred from homology"/>
<feature type="domain" description="PilY1 beta-propeller" evidence="7">
    <location>
        <begin position="944"/>
        <end position="1304"/>
    </location>
</feature>
<sequence length="1486" mass="162542">MFKVQLKRMIKKAGWATVATGTVLLSGISVGAPLALQDVPIFLPQSVPPLNMIVLGRDHKLYYEAYNDASDLDGDGVLDIRYKPSIDYYGYFDSYKCYDYASDIFEPRSFTSNKQCSGQWSGDFLNYLTTSRIDALRKVLYGGFRSTDTSSDTILERSHIPQDAHSWGKEYTSIAVDGYDIRNYTPLDLPTSSRRHLFANTTILNDSQQRPRLRYLLNQTVRIWNWVSIEQPVAGNAIVTGVNSNDGKEIRTSVSPTERTVRVRVCVANLLEENCRQYANGNYKPIGLLQEFGENDSMYFGLLTGSYDNNLRGGVLRKNIQSISDEIKANDGTFITTGSSGIIRSINQLRITQFTQGDYTYSPGWPNAWITTRPPNNGEVQDWGNPVAEMMYESFRYFAGRTSAIFPVATNGTDKALGLPVVSWINPYNNPNANQYSCAKPFQTVVSDINPSYDTDEIPGTAFPNALYPTPSDDVGGLHAANLGQTIWNQEYGGPQNIFIGQSGANTDGAPTPKIVSSFGNIRGLAPEEPTKLGGYYSASVAYHGRTTNLGTLNSSAGDQNVNTFAVALASPLPRIEIPTNNGTITLVPFAKSVDDLGIDRTQGRFQPTNQIVDFYVESLTPTSGRFRVNFEDVEQGADHDMDAIAVYDYVVNGDGTVTVTVTSEYAAGGIIQHMGYIISGTTADGTYLVVRDVDTAAGNDVDYFLDTPPAFTGTPPAPSSGTGRWNDGQALPLNNARTFTSGSSAAATLLKDPLWYAAKWGGFDESHLAAGDRTHIPDEPSKWDADGDGVPDNYFLVTNALKLSEQLRKAFQDIMRRATSASAASINSGSISSDTRAYQALFNTGEWTGELLSYRLSEETGELIMPAQWRASQNLPEQNSRRIITANSDGSATAFRWNSLDTTRQNQLNSDATIGQNLVAYLRGSGTLEGTGASQFRARTSKLGDIVSSAPIFVGRPPFNYRDSLESAPYSAFRTALSTSPTARRHMVYVGANDGMLHAFDATTGIERFAFIPSPVFANLPLLAQQNYSHRFYVDGSPNMGDVFFDGQWRTVLVGGLNKGGQGIYALDITNPDSISEATPESLLLWEFTDEDDADLGYTYSQPAIVKVRAGANTWRWVAIFGNGYNNTTSDAHTSTTGQAALYIVDIETGALIKKINTNVGTSQDPTGANRPNGLATPAAVDLNGDSIVDYIYAGDLFGNLWKFDLTNIDENNWAIPYGTISAPEPLYIAGYDANKDGDLADAGEYTQPITVRPEVARGPHGIGMMVLFGTGKFFEHEDKELTPERRQTFYGIIDRNSGTSTDLIRGRNTLLEQEIIAEGQLDIDGESIDYRLTSDSQLLTHRGWYLDLVSPINGYQAEKQVSNPVVRDGRIIFTTMIPDPDPCAFGGGGWLMELDLLNGSRLNFPPFDLNRDGLFDEQDMIEHDGVLIPPSGIGSTEGIIQQPAIIDAREVQYKYTPGTSGNIQVTVENPGAGGHGRQSWRQIR</sequence>